<dbReference type="Pfam" id="PF07883">
    <property type="entry name" value="Cupin_2"/>
    <property type="match status" value="2"/>
</dbReference>
<name>W5WM28_9PSEU</name>
<proteinExistence type="predicted"/>
<dbReference type="InterPro" id="IPR011051">
    <property type="entry name" value="RmlC_Cupin_sf"/>
</dbReference>
<feature type="domain" description="Cupin type-2" evidence="3">
    <location>
        <begin position="247"/>
        <end position="310"/>
    </location>
</feature>
<dbReference type="EMBL" id="CP007155">
    <property type="protein sequence ID" value="AHH99209.1"/>
    <property type="molecule type" value="Genomic_DNA"/>
</dbReference>
<dbReference type="Proteomes" id="UP000019225">
    <property type="component" value="Chromosome"/>
</dbReference>
<keyword evidence="1" id="KW-0223">Dioxygenase</keyword>
<sequence length="334" mass="36251">MVDTGDYHRRAAAAGVVGRWSTANENLPWKPEPRSVAHHWSYGTLRPLAVEATRFVRGENGALRVLTLLNPGHPDHEAAAGNLYSGLQVLVPGEDMHSHRHSPTAIRFVHESEGGWTAVDGEKNYLDAGDVVLTPAMLWHEHGNDGTDEVVWQDCTDDPLVTVLAANHFELFPTRSHLAGAHDTGAAGVLRPSHGTHPAGALHYPWAKTRAQLARADVATRGWAELRLTDVTGRHDVSRTTAARFLAVAPHARTPSHQHTGAVVLIVAKGSPTVHVEDVAHAAAQGDTVAVPSWSRWRIDNPAEEDCVLFAYDETPLLRNTGLYRNAAQEEASP</sequence>
<dbReference type="KEGG" id="kal:KALB_5848"/>
<dbReference type="Gene3D" id="2.60.120.10">
    <property type="entry name" value="Jelly Rolls"/>
    <property type="match status" value="1"/>
</dbReference>
<evidence type="ECO:0000256" key="2">
    <source>
        <dbReference type="ARBA" id="ARBA00023002"/>
    </source>
</evidence>
<evidence type="ECO:0000259" key="3">
    <source>
        <dbReference type="Pfam" id="PF07883"/>
    </source>
</evidence>
<dbReference type="InterPro" id="IPR014710">
    <property type="entry name" value="RmlC-like_jellyroll"/>
</dbReference>
<keyword evidence="2" id="KW-0560">Oxidoreductase</keyword>
<gene>
    <name evidence="4" type="ORF">KALB_5848</name>
</gene>
<dbReference type="PANTHER" id="PTHR41517:SF1">
    <property type="entry name" value="CUPIN"/>
    <property type="match status" value="1"/>
</dbReference>
<dbReference type="InterPro" id="IPR047183">
    <property type="entry name" value="GDO-like"/>
</dbReference>
<dbReference type="AlphaFoldDB" id="W5WM28"/>
<evidence type="ECO:0000313" key="4">
    <source>
        <dbReference type="EMBL" id="AHH99209.1"/>
    </source>
</evidence>
<dbReference type="STRING" id="1449976.KALB_5848"/>
<organism evidence="4 5">
    <name type="scientific">Kutzneria albida DSM 43870</name>
    <dbReference type="NCBI Taxonomy" id="1449976"/>
    <lineage>
        <taxon>Bacteria</taxon>
        <taxon>Bacillati</taxon>
        <taxon>Actinomycetota</taxon>
        <taxon>Actinomycetes</taxon>
        <taxon>Pseudonocardiales</taxon>
        <taxon>Pseudonocardiaceae</taxon>
        <taxon>Kutzneria</taxon>
    </lineage>
</organism>
<dbReference type="eggNOG" id="COG3435">
    <property type="taxonomic scope" value="Bacteria"/>
</dbReference>
<dbReference type="GO" id="GO:0051213">
    <property type="term" value="F:dioxygenase activity"/>
    <property type="evidence" value="ECO:0007669"/>
    <property type="project" value="UniProtKB-KW"/>
</dbReference>
<accession>W5WM28</accession>
<dbReference type="CDD" id="cd02216">
    <property type="entry name" value="cupin_GDO-like_N"/>
    <property type="match status" value="1"/>
</dbReference>
<dbReference type="HOGENOM" id="CLU_060572_0_0_11"/>
<protein>
    <recommendedName>
        <fullName evidence="3">Cupin type-2 domain-containing protein</fullName>
    </recommendedName>
</protein>
<feature type="domain" description="Cupin type-2" evidence="3">
    <location>
        <begin position="87"/>
        <end position="152"/>
    </location>
</feature>
<evidence type="ECO:0000256" key="1">
    <source>
        <dbReference type="ARBA" id="ARBA00022964"/>
    </source>
</evidence>
<reference evidence="4 5" key="1">
    <citation type="journal article" date="2014" name="BMC Genomics">
        <title>Complete genome sequence of producer of the glycopeptide antibiotic Aculeximycin Kutzneria albida DSM 43870T, a representative of minor genus of Pseudonocardiaceae.</title>
        <authorList>
            <person name="Rebets Y."/>
            <person name="Tokovenko B."/>
            <person name="Lushchyk I."/>
            <person name="Ruckert C."/>
            <person name="Zaburannyi N."/>
            <person name="Bechthold A."/>
            <person name="Kalinowski J."/>
            <person name="Luzhetskyy A."/>
        </authorList>
    </citation>
    <scope>NUCLEOTIDE SEQUENCE [LARGE SCALE GENOMIC DNA]</scope>
    <source>
        <strain evidence="4">DSM 43870</strain>
    </source>
</reference>
<keyword evidence="5" id="KW-1185">Reference proteome</keyword>
<dbReference type="PATRIC" id="fig|1449976.3.peg.5872"/>
<dbReference type="PANTHER" id="PTHR41517">
    <property type="entry name" value="1,2-DIOXYGENASE PROTEIN-RELATED"/>
    <property type="match status" value="1"/>
</dbReference>
<dbReference type="InterPro" id="IPR013096">
    <property type="entry name" value="Cupin_2"/>
</dbReference>
<dbReference type="SUPFAM" id="SSF51182">
    <property type="entry name" value="RmlC-like cupins"/>
    <property type="match status" value="1"/>
</dbReference>
<evidence type="ECO:0000313" key="5">
    <source>
        <dbReference type="Proteomes" id="UP000019225"/>
    </source>
</evidence>